<dbReference type="Gene3D" id="3.30.565.10">
    <property type="entry name" value="Histidine kinase-like ATPase, C-terminal domain"/>
    <property type="match status" value="1"/>
</dbReference>
<dbReference type="Pfam" id="PF06580">
    <property type="entry name" value="His_kinase"/>
    <property type="match status" value="1"/>
</dbReference>
<feature type="transmembrane region" description="Helical" evidence="1">
    <location>
        <begin position="122"/>
        <end position="142"/>
    </location>
</feature>
<evidence type="ECO:0000256" key="1">
    <source>
        <dbReference type="SAM" id="Phobius"/>
    </source>
</evidence>
<organism evidence="3 4">
    <name type="scientific">Fulvitalea axinellae</name>
    <dbReference type="NCBI Taxonomy" id="1182444"/>
    <lineage>
        <taxon>Bacteria</taxon>
        <taxon>Pseudomonadati</taxon>
        <taxon>Bacteroidota</taxon>
        <taxon>Cytophagia</taxon>
        <taxon>Cytophagales</taxon>
        <taxon>Persicobacteraceae</taxon>
        <taxon>Fulvitalea</taxon>
    </lineage>
</organism>
<dbReference type="GO" id="GO:0016020">
    <property type="term" value="C:membrane"/>
    <property type="evidence" value="ECO:0007669"/>
    <property type="project" value="InterPro"/>
</dbReference>
<dbReference type="InterPro" id="IPR010559">
    <property type="entry name" value="Sig_transdc_His_kin_internal"/>
</dbReference>
<dbReference type="GO" id="GO:0000155">
    <property type="term" value="F:phosphorelay sensor kinase activity"/>
    <property type="evidence" value="ECO:0007669"/>
    <property type="project" value="InterPro"/>
</dbReference>
<evidence type="ECO:0000259" key="2">
    <source>
        <dbReference type="Pfam" id="PF06580"/>
    </source>
</evidence>
<feature type="transmembrane region" description="Helical" evidence="1">
    <location>
        <begin position="68"/>
        <end position="87"/>
    </location>
</feature>
<dbReference type="PANTHER" id="PTHR34220">
    <property type="entry name" value="SENSOR HISTIDINE KINASE YPDA"/>
    <property type="match status" value="1"/>
</dbReference>
<evidence type="ECO:0000313" key="3">
    <source>
        <dbReference type="EMBL" id="BDD12448.1"/>
    </source>
</evidence>
<keyword evidence="1" id="KW-1133">Transmembrane helix</keyword>
<dbReference type="InterPro" id="IPR036890">
    <property type="entry name" value="HATPase_C_sf"/>
</dbReference>
<dbReference type="InterPro" id="IPR050640">
    <property type="entry name" value="Bact_2-comp_sensor_kinase"/>
</dbReference>
<dbReference type="RefSeq" id="WP_338395585.1">
    <property type="nucleotide sequence ID" value="NZ_AP025318.1"/>
</dbReference>
<sequence>MSIKNKKITTVALWLGIALFFFALFTELTDPVTALLRTTGIVVPQAAIFYLNIRVLLPKYFKPRPGHYVFLALLSIVVSFGVGRLLFTFTPEYRRFGEVFDGPTKVMIQEVMSYSLWRFEETLIHSAPPIFAVLASLYFYSYKKAQESDKKRLSVVESEKDFLMQQINPHFLFNTLNNIYSMTSMNDPKGPEAVMRLSKLLDYSLYGTRKGIVSLRDEVSYIKNFTELFLLKDDEIVNVTIDHIHTDPSRKIAPMLLIPFVENAFKHGNVECVHEGFVRISLATEGNTLTFICENSFCEDKRKSPGHGIGIQNVSRRLELFYPKRHSLETGSRNRVFYVKLKIELDDTEMSDN</sequence>
<dbReference type="KEGG" id="fax:FUAX_48800"/>
<name>A0AAU9CQG1_9BACT</name>
<feature type="domain" description="Signal transduction histidine kinase internal region" evidence="2">
    <location>
        <begin position="159"/>
        <end position="228"/>
    </location>
</feature>
<protein>
    <submittedName>
        <fullName evidence="3">Histidine kinase</fullName>
    </submittedName>
</protein>
<keyword evidence="4" id="KW-1185">Reference proteome</keyword>
<gene>
    <name evidence="3" type="ORF">FUAX_48800</name>
</gene>
<keyword evidence="3" id="KW-0614">Plasmid</keyword>
<proteinExistence type="predicted"/>
<keyword evidence="3" id="KW-0418">Kinase</keyword>
<dbReference type="PANTHER" id="PTHR34220:SF7">
    <property type="entry name" value="SENSOR HISTIDINE KINASE YPDA"/>
    <property type="match status" value="1"/>
</dbReference>
<reference evidence="3 4" key="1">
    <citation type="submission" date="2021-12" db="EMBL/GenBank/DDBJ databases">
        <title>Genome sequencing of bacteria with rrn-lacking chromosome and rrn-plasmid.</title>
        <authorList>
            <person name="Anda M."/>
            <person name="Iwasaki W."/>
        </authorList>
    </citation>
    <scope>NUCLEOTIDE SEQUENCE [LARGE SCALE GENOMIC DNA]</scope>
    <source>
        <strain evidence="3 4">DSM 100852</strain>
        <plasmid evidence="3 4">pFA4</plasmid>
    </source>
</reference>
<geneLocation type="plasmid" evidence="3 4">
    <name>pFA4</name>
</geneLocation>
<accession>A0AAU9CQG1</accession>
<dbReference type="SUPFAM" id="SSF55874">
    <property type="entry name" value="ATPase domain of HSP90 chaperone/DNA topoisomerase II/histidine kinase"/>
    <property type="match status" value="1"/>
</dbReference>
<keyword evidence="1" id="KW-0812">Transmembrane</keyword>
<keyword evidence="3" id="KW-0808">Transferase</keyword>
<dbReference type="Proteomes" id="UP001348817">
    <property type="component" value="Plasmid pFA4"/>
</dbReference>
<feature type="transmembrane region" description="Helical" evidence="1">
    <location>
        <begin position="35"/>
        <end position="56"/>
    </location>
</feature>
<keyword evidence="1" id="KW-0472">Membrane</keyword>
<dbReference type="AlphaFoldDB" id="A0AAU9CQG1"/>
<evidence type="ECO:0000313" key="4">
    <source>
        <dbReference type="Proteomes" id="UP001348817"/>
    </source>
</evidence>
<dbReference type="EMBL" id="AP025318">
    <property type="protein sequence ID" value="BDD12448.1"/>
    <property type="molecule type" value="Genomic_DNA"/>
</dbReference>